<feature type="compositionally biased region" description="Basic residues" evidence="1">
    <location>
        <begin position="208"/>
        <end position="222"/>
    </location>
</feature>
<feature type="region of interest" description="Disordered" evidence="1">
    <location>
        <begin position="194"/>
        <end position="262"/>
    </location>
</feature>
<reference evidence="4" key="2">
    <citation type="submission" date="2017-06" db="EMBL/GenBank/DDBJ databases">
        <title>WGS assembly of Brachypodium distachyon.</title>
        <authorList>
            <consortium name="The International Brachypodium Initiative"/>
            <person name="Lucas S."/>
            <person name="Harmon-Smith M."/>
            <person name="Lail K."/>
            <person name="Tice H."/>
            <person name="Grimwood J."/>
            <person name="Bruce D."/>
            <person name="Barry K."/>
            <person name="Shu S."/>
            <person name="Lindquist E."/>
            <person name="Wang M."/>
            <person name="Pitluck S."/>
            <person name="Vogel J.P."/>
            <person name="Garvin D.F."/>
            <person name="Mockler T.C."/>
            <person name="Schmutz J."/>
            <person name="Rokhsar D."/>
            <person name="Bevan M.W."/>
        </authorList>
    </citation>
    <scope>NUCLEOTIDE SEQUENCE</scope>
    <source>
        <strain evidence="4">Bd21</strain>
    </source>
</reference>
<dbReference type="PANTHER" id="PTHR18063">
    <property type="entry name" value="NF-E2 INDUCIBLE PROTEIN"/>
    <property type="match status" value="1"/>
</dbReference>
<feature type="domain" description="MINDY deubiquitinase" evidence="2">
    <location>
        <begin position="285"/>
        <end position="423"/>
    </location>
</feature>
<dbReference type="GO" id="GO:0071944">
    <property type="term" value="C:cell periphery"/>
    <property type="evidence" value="ECO:0000318"/>
    <property type="project" value="GO_Central"/>
</dbReference>
<evidence type="ECO:0000313" key="5">
    <source>
        <dbReference type="EnsemblPlants" id="PNT66376"/>
    </source>
</evidence>
<dbReference type="Gene3D" id="3.30.1640.10">
    <property type="entry name" value="mini-chromosome maintenance (MCM) complex, chain A, domain 1"/>
    <property type="match status" value="1"/>
</dbReference>
<dbReference type="FunCoup" id="A0A2K2CWG7">
    <property type="interactions" value="201"/>
</dbReference>
<dbReference type="EMBL" id="CM000882">
    <property type="protein sequence ID" value="PNT66376.1"/>
    <property type="molecule type" value="Genomic_DNA"/>
</dbReference>
<dbReference type="GO" id="GO:0004843">
    <property type="term" value="F:cysteine-type deubiquitinase activity"/>
    <property type="evidence" value="ECO:0007669"/>
    <property type="project" value="InterPro"/>
</dbReference>
<reference evidence="5" key="3">
    <citation type="submission" date="2018-08" db="UniProtKB">
        <authorList>
            <consortium name="EnsemblPlants"/>
        </authorList>
    </citation>
    <scope>IDENTIFICATION</scope>
    <source>
        <strain evidence="5">cv. Bd21</strain>
    </source>
</reference>
<feature type="region of interest" description="Disordered" evidence="1">
    <location>
        <begin position="867"/>
        <end position="913"/>
    </location>
</feature>
<dbReference type="STRING" id="15368.A0A2K2CWG7"/>
<organism evidence="4">
    <name type="scientific">Brachypodium distachyon</name>
    <name type="common">Purple false brome</name>
    <name type="synonym">Trachynia distachya</name>
    <dbReference type="NCBI Taxonomy" id="15368"/>
    <lineage>
        <taxon>Eukaryota</taxon>
        <taxon>Viridiplantae</taxon>
        <taxon>Streptophyta</taxon>
        <taxon>Embryophyta</taxon>
        <taxon>Tracheophyta</taxon>
        <taxon>Spermatophyta</taxon>
        <taxon>Magnoliopsida</taxon>
        <taxon>Liliopsida</taxon>
        <taxon>Poales</taxon>
        <taxon>Poaceae</taxon>
        <taxon>BOP clade</taxon>
        <taxon>Pooideae</taxon>
        <taxon>Stipodae</taxon>
        <taxon>Brachypodieae</taxon>
        <taxon>Brachypodium</taxon>
    </lineage>
</organism>
<evidence type="ECO:0000313" key="6">
    <source>
        <dbReference type="Proteomes" id="UP000008810"/>
    </source>
</evidence>
<name>A0A2K2CWG7_BRADI</name>
<dbReference type="InterPro" id="IPR007518">
    <property type="entry name" value="MINDY"/>
</dbReference>
<feature type="domain" description="MCM N-terminal" evidence="3">
    <location>
        <begin position="576"/>
        <end position="648"/>
    </location>
</feature>
<evidence type="ECO:0000256" key="1">
    <source>
        <dbReference type="SAM" id="MobiDB-lite"/>
    </source>
</evidence>
<dbReference type="Proteomes" id="UP000008810">
    <property type="component" value="Chromosome 3"/>
</dbReference>
<dbReference type="GO" id="GO:1990380">
    <property type="term" value="F:K48-linked deubiquitinase activity"/>
    <property type="evidence" value="ECO:0000318"/>
    <property type="project" value="GO_Central"/>
</dbReference>
<evidence type="ECO:0000259" key="3">
    <source>
        <dbReference type="Pfam" id="PF14551"/>
    </source>
</evidence>
<sequence>MEQHPLEGLVDDALAVGDGALAEAAGDGAQAEVVEDGALAEDVGNGALADAIELGAPAPAKPKSRYVYPICYNGMVVASLILSDPPMGDELDEGLDEGPVYCTVEAPAIQVVKPADSLPCWRIVYTGDGCVSRGEKNLRFWRRAMRDFGGAPELLFNQNKCLVLTATARSTAPREVNSQQEELTEMVSGVAEVASKSETVSGVDKNASKKKNKKNNKKRKGDRQRLQSHSAPQLSSAIGSSLKDDENSVATVGESGPSSPVLVSDPCLDTDFDVVESSLRGLVCHTKIIRFMGRKYRILLQDENGPCSLIAISNFLILLGRITLPALMEVCLETVADIVFAEVFRNMKNEDYAGVVAALKQSATGLDIDILFSSVDGFEDTSQYRIFRILGIPLYHSCTLNLDMEEDAHTHYAIDGRTYNQLYLDHYKQRIGRFLEATKVQSTDYGYVLFCTLKKHTNDADLFVFFWNNHFSIIFKANGNFYNLQTDVGCLNSKITWQVFNNLDGDGDLLEEILILSNKDVDASIAPKALGKTQITPVESVTMSSKSIQNAPLPRGHFKTQFASFFTGSEHKKFEAKFLEFLRSYEENGIKYYRPIITAMKEMGCWEMFVFYEHIYSVDPQFAISLCMCYERVRNNLTNALHTFIQTDLCDPHFHSEHLSVRICDMPKPESKFFDLPHCHVAEAHTIKCTGYSLEVAHTTPPGGRSWNGLFTLDQILVNDELEVDIAAPFCLKTTPKTRQLDFVRVATDFLPKYAIKGQLPGYFLHLQKSLGVYIDNLRFSARMLRKFHNFITAHPAFKACLVRLAVIDDIYTAHQSLSRPAKRLLQAILDCDMKDWRTPIINSEDPVTVCPVHKVVYQYRINSRTANEEKSDGKESAKEKGDEDEESFRTAANDEKGDVKESAEEKGDEDEEPFLPSLEAAMIYLHHVRQHGAKGSRDEMGSPQLEKLSDLDLINAHVLDDVLPKILERLILYADEFMEAYGPEAYEELSRWIDEILEKYSLPEFLRS</sequence>
<protein>
    <recommendedName>
        <fullName evidence="7">MINDY deubiquitinase domain-containing protein</fullName>
    </recommendedName>
</protein>
<dbReference type="InParanoid" id="A0A2K2CWG7"/>
<dbReference type="PANTHER" id="PTHR18063:SF16">
    <property type="entry name" value="OS06G0723400 PROTEIN"/>
    <property type="match status" value="1"/>
</dbReference>
<dbReference type="Pfam" id="PF14551">
    <property type="entry name" value="MCM_N"/>
    <property type="match status" value="1"/>
</dbReference>
<dbReference type="InterPro" id="IPR033979">
    <property type="entry name" value="MINDY_domain"/>
</dbReference>
<gene>
    <name evidence="4" type="ORF">BRADI_3g10787v3</name>
</gene>
<evidence type="ECO:0000313" key="4">
    <source>
        <dbReference type="EMBL" id="PNT66376.1"/>
    </source>
</evidence>
<reference evidence="4 5" key="1">
    <citation type="journal article" date="2010" name="Nature">
        <title>Genome sequencing and analysis of the model grass Brachypodium distachyon.</title>
        <authorList>
            <consortium name="International Brachypodium Initiative"/>
        </authorList>
    </citation>
    <scope>NUCLEOTIDE SEQUENCE [LARGE SCALE GENOMIC DNA]</scope>
    <source>
        <strain evidence="4 5">Bd21</strain>
    </source>
</reference>
<feature type="compositionally biased region" description="Basic and acidic residues" evidence="1">
    <location>
        <begin position="893"/>
        <end position="906"/>
    </location>
</feature>
<keyword evidence="6" id="KW-1185">Reference proteome</keyword>
<dbReference type="ExpressionAtlas" id="A0A2K2CWG7">
    <property type="expression patterns" value="baseline"/>
</dbReference>
<evidence type="ECO:0008006" key="7">
    <source>
        <dbReference type="Google" id="ProtNLM"/>
    </source>
</evidence>
<feature type="compositionally biased region" description="Basic and acidic residues" evidence="1">
    <location>
        <begin position="867"/>
        <end position="882"/>
    </location>
</feature>
<feature type="compositionally biased region" description="Polar residues" evidence="1">
    <location>
        <begin position="227"/>
        <end position="239"/>
    </location>
</feature>
<feature type="domain" description="MINDY deubiquitinase" evidence="2">
    <location>
        <begin position="429"/>
        <end position="510"/>
    </location>
</feature>
<proteinExistence type="predicted"/>
<dbReference type="GO" id="GO:0016807">
    <property type="term" value="F:cysteine-type carboxypeptidase activity"/>
    <property type="evidence" value="ECO:0000318"/>
    <property type="project" value="GO_Central"/>
</dbReference>
<dbReference type="Pfam" id="PF04424">
    <property type="entry name" value="MINDY_DUB"/>
    <property type="match status" value="2"/>
</dbReference>
<dbReference type="EnsemblPlants" id="PNT66376">
    <property type="protein sequence ID" value="PNT66376"/>
    <property type="gene ID" value="BRADI_3g10787v3"/>
</dbReference>
<dbReference type="Gramene" id="PNT66376">
    <property type="protein sequence ID" value="PNT66376"/>
    <property type="gene ID" value="BRADI_3g10787v3"/>
</dbReference>
<dbReference type="InterPro" id="IPR027925">
    <property type="entry name" value="MCM_N"/>
</dbReference>
<dbReference type="OrthoDB" id="10261212at2759"/>
<accession>A0A2K2CWG7</accession>
<dbReference type="AlphaFoldDB" id="A0A2K2CWG7"/>
<evidence type="ECO:0000259" key="2">
    <source>
        <dbReference type="Pfam" id="PF04424"/>
    </source>
</evidence>